<dbReference type="Pfam" id="PF13560">
    <property type="entry name" value="HTH_31"/>
    <property type="match status" value="1"/>
</dbReference>
<keyword evidence="2" id="KW-1185">Reference proteome</keyword>
<gene>
    <name evidence="1" type="ORF">KDL01_11820</name>
</gene>
<dbReference type="CDD" id="cd00093">
    <property type="entry name" value="HTH_XRE"/>
    <property type="match status" value="1"/>
</dbReference>
<organism evidence="1 2">
    <name type="scientific">Actinospica durhamensis</name>
    <dbReference type="NCBI Taxonomy" id="1508375"/>
    <lineage>
        <taxon>Bacteria</taxon>
        <taxon>Bacillati</taxon>
        <taxon>Actinomycetota</taxon>
        <taxon>Actinomycetes</taxon>
        <taxon>Catenulisporales</taxon>
        <taxon>Actinospicaceae</taxon>
        <taxon>Actinospica</taxon>
    </lineage>
</organism>
<reference evidence="1" key="1">
    <citation type="submission" date="2021-04" db="EMBL/GenBank/DDBJ databases">
        <title>Genome based classification of Actinospica acidithermotolerans sp. nov., an actinobacterium isolated from an Indonesian hot spring.</title>
        <authorList>
            <person name="Kusuma A.B."/>
            <person name="Putra K.E."/>
            <person name="Nafisah S."/>
            <person name="Loh J."/>
            <person name="Nouioui I."/>
            <person name="Goodfellow M."/>
        </authorList>
    </citation>
    <scope>NUCLEOTIDE SEQUENCE</scope>
    <source>
        <strain evidence="1">CSCA 57</strain>
    </source>
</reference>
<evidence type="ECO:0000313" key="1">
    <source>
        <dbReference type="EMBL" id="MBR7833957.1"/>
    </source>
</evidence>
<dbReference type="AlphaFoldDB" id="A0A941ELQ0"/>
<dbReference type="InterPro" id="IPR001387">
    <property type="entry name" value="Cro/C1-type_HTH"/>
</dbReference>
<dbReference type="RefSeq" id="WP_212528478.1">
    <property type="nucleotide sequence ID" value="NZ_JAGSOG010000044.1"/>
</dbReference>
<dbReference type="Proteomes" id="UP000675781">
    <property type="component" value="Unassembled WGS sequence"/>
</dbReference>
<protein>
    <submittedName>
        <fullName evidence="1">Helix-turn-helix transcriptional regulator</fullName>
    </submittedName>
</protein>
<accession>A0A941ELQ0</accession>
<sequence>MPRNAPPDHLPTEVRDRSDVARACSDWDVGRLFRLVNNLTDGPHRFTASHIARRCGLSPSRVAEYMKGEHRVASAAVVLRVADGLGIPRERFELDRRAQPAEPPCARREGPGEFRRRAMLVGGLAATLPVLNLDELVRLAAALDDARRYMDGPVSEYFHRQLDACARSDGAAGPSRTLPSVLGIIAAVESGARQAKAKARRELLGVAARAGELAAWLYRDLGELVSTAHWHERATEWAQECGDAAMQGYLLLKRSQAAWDERDGARMLAFAEAAQHRCRRLPRRVLAEVTQQQARALAMTGASYAAVARKLDQAHAILGRVPDGPGGEDGSGLSAHYSPALLELQSAICQVEAGRPELAIEIYRARLDSGRFSRRDQAYFSVLMAQALAAAGEPDEAARLGRGALEVAVATRSTRTLGELGRLTHQLQAWRECSAVQGLCDALG</sequence>
<evidence type="ECO:0000313" key="2">
    <source>
        <dbReference type="Proteomes" id="UP000675781"/>
    </source>
</evidence>
<name>A0A941ELQ0_9ACTN</name>
<proteinExistence type="predicted"/>
<comment type="caution">
    <text evidence="1">The sequence shown here is derived from an EMBL/GenBank/DDBJ whole genome shotgun (WGS) entry which is preliminary data.</text>
</comment>
<dbReference type="EMBL" id="JAGSOG010000044">
    <property type="protein sequence ID" value="MBR7833957.1"/>
    <property type="molecule type" value="Genomic_DNA"/>
</dbReference>